<accession>A0ABU7REM5</accession>
<evidence type="ECO:0000313" key="2">
    <source>
        <dbReference type="Proteomes" id="UP001357452"/>
    </source>
</evidence>
<dbReference type="Pfam" id="PF04390">
    <property type="entry name" value="LptE"/>
    <property type="match status" value="1"/>
</dbReference>
<protein>
    <submittedName>
        <fullName evidence="1">LptE family protein</fullName>
    </submittedName>
</protein>
<gene>
    <name evidence="1" type="ORF">V2H41_04080</name>
</gene>
<dbReference type="EMBL" id="JAZGLY010000002">
    <property type="protein sequence ID" value="MEE6186444.1"/>
    <property type="molecule type" value="Genomic_DNA"/>
</dbReference>
<reference evidence="1 2" key="1">
    <citation type="submission" date="2024-01" db="EMBL/GenBank/DDBJ databases">
        <title>Niabella digestum sp. nov., isolated from waste digestion system.</title>
        <authorList>
            <person name="Zhang L."/>
        </authorList>
    </citation>
    <scope>NUCLEOTIDE SEQUENCE [LARGE SCALE GENOMIC DNA]</scope>
    <source>
        <strain evidence="1 2">A18</strain>
    </source>
</reference>
<comment type="caution">
    <text evidence="1">The sequence shown here is derived from an EMBL/GenBank/DDBJ whole genome shotgun (WGS) entry which is preliminary data.</text>
</comment>
<dbReference type="InterPro" id="IPR007485">
    <property type="entry name" value="LPS_assembly_LptE"/>
</dbReference>
<organism evidence="1 2">
    <name type="scientific">Niabella digestorum</name>
    <dbReference type="NCBI Taxonomy" id="3117701"/>
    <lineage>
        <taxon>Bacteria</taxon>
        <taxon>Pseudomonadati</taxon>
        <taxon>Bacteroidota</taxon>
        <taxon>Chitinophagia</taxon>
        <taxon>Chitinophagales</taxon>
        <taxon>Chitinophagaceae</taxon>
        <taxon>Niabella</taxon>
    </lineage>
</organism>
<sequence>MILKNYKRLLVVALIFATFCIGFTQSGCGIYRFKDVSIPDSVRLVKINQIQNKASYVNPRLAPALTDKLRQKIVSQTRIGQTNGDNADWIIDCTITSYSFSTSGISNQQVNTNRLNVGVHIEVKDNHTQKIIGKYDVSTPFDYSGSMSLQQAEQALESQMLRDIPDAIFNRIFSNW</sequence>
<dbReference type="Proteomes" id="UP001357452">
    <property type="component" value="Unassembled WGS sequence"/>
</dbReference>
<proteinExistence type="predicted"/>
<evidence type="ECO:0000313" key="1">
    <source>
        <dbReference type="EMBL" id="MEE6186444.1"/>
    </source>
</evidence>
<dbReference type="RefSeq" id="WP_330973853.1">
    <property type="nucleotide sequence ID" value="NZ_JAZGLY010000002.1"/>
</dbReference>
<name>A0ABU7REM5_9BACT</name>
<keyword evidence="2" id="KW-1185">Reference proteome</keyword>